<feature type="compositionally biased region" description="Gly residues" evidence="1">
    <location>
        <begin position="178"/>
        <end position="195"/>
    </location>
</feature>
<feature type="region of interest" description="Disordered" evidence="1">
    <location>
        <begin position="178"/>
        <end position="212"/>
    </location>
</feature>
<dbReference type="Pfam" id="PF09203">
    <property type="entry name" value="MspA"/>
    <property type="match status" value="1"/>
</dbReference>
<reference evidence="4" key="1">
    <citation type="submission" date="2016-10" db="EMBL/GenBank/DDBJ databases">
        <authorList>
            <person name="Varghese N."/>
            <person name="Submissions S."/>
        </authorList>
    </citation>
    <scope>NUCLEOTIDE SEQUENCE [LARGE SCALE GENOMIC DNA]</scope>
    <source>
        <strain evidence="4">DSM 44142</strain>
    </source>
</reference>
<dbReference type="RefSeq" id="WP_068564090.1">
    <property type="nucleotide sequence ID" value="NZ_FNLF01000002.1"/>
</dbReference>
<protein>
    <submittedName>
        <fullName evidence="3">MspA protein</fullName>
    </submittedName>
</protein>
<organism evidence="3 4">
    <name type="scientific">Tsukamurella pulmonis</name>
    <dbReference type="NCBI Taxonomy" id="47312"/>
    <lineage>
        <taxon>Bacteria</taxon>
        <taxon>Bacillati</taxon>
        <taxon>Actinomycetota</taxon>
        <taxon>Actinomycetes</taxon>
        <taxon>Mycobacteriales</taxon>
        <taxon>Tsukamurellaceae</taxon>
        <taxon>Tsukamurella</taxon>
    </lineage>
</organism>
<dbReference type="EMBL" id="FNLF01000002">
    <property type="protein sequence ID" value="SDR26433.1"/>
    <property type="molecule type" value="Genomic_DNA"/>
</dbReference>
<dbReference type="AlphaFoldDB" id="A0A1H1HM37"/>
<keyword evidence="2" id="KW-0812">Transmembrane</keyword>
<gene>
    <name evidence="3" type="ORF">SAMN04489765_4354</name>
</gene>
<keyword evidence="4" id="KW-1185">Reference proteome</keyword>
<dbReference type="Gene3D" id="2.60.40.1650">
    <property type="entry name" value="Porin MspA (Ig-like beta-sandwich domain)"/>
    <property type="match status" value="2"/>
</dbReference>
<evidence type="ECO:0000256" key="1">
    <source>
        <dbReference type="SAM" id="MobiDB-lite"/>
    </source>
</evidence>
<keyword evidence="2" id="KW-0472">Membrane</keyword>
<dbReference type="InterPro" id="IPR015286">
    <property type="entry name" value="Porin_fam_mycobact-type"/>
</dbReference>
<proteinExistence type="predicted"/>
<feature type="transmembrane region" description="Helical" evidence="2">
    <location>
        <begin position="33"/>
        <end position="55"/>
    </location>
</feature>
<feature type="compositionally biased region" description="Low complexity" evidence="1">
    <location>
        <begin position="343"/>
        <end position="374"/>
    </location>
</feature>
<sequence length="383" mass="38645">MTDGSRKQPRRNEPTRRGNLEQKQRDRDIKSNLRTAAAVTVVSGVALAGGVVAAAPPAPDKAPSPGAIRTGLFADTSRALETREGYVIRAWKYGEAMRSILPLGRALNTYEAINSIAGEGIIELKDPKVKPKYPVKSASIVVGWTIACSATPQSLQIGGTLSNAVNVSVTPSISGTVGGTAGGSGGSNGGEGNGSVNGSITPGISGTLGDTVTTSGTIQGTIAPGTSKDFPIAKKALAGERGYVVTKETRISMDSCLGGAQIRSYATATMSTDLGDSSITTYGKPLFIERDNPGPANNPPKTPPKIKEDPKPAPTPAVAGTAMAAPKKDTPVKPAPAPDKPTSKPAAAAPPAAAKPSPAPASTPARPAAASKPATPAPAPAKP</sequence>
<evidence type="ECO:0000313" key="3">
    <source>
        <dbReference type="EMBL" id="SDR26433.1"/>
    </source>
</evidence>
<dbReference type="OrthoDB" id="4773554at2"/>
<keyword evidence="2" id="KW-1133">Transmembrane helix</keyword>
<evidence type="ECO:0000256" key="2">
    <source>
        <dbReference type="SAM" id="Phobius"/>
    </source>
</evidence>
<feature type="compositionally biased region" description="Polar residues" evidence="1">
    <location>
        <begin position="202"/>
        <end position="212"/>
    </location>
</feature>
<feature type="region of interest" description="Disordered" evidence="1">
    <location>
        <begin position="1"/>
        <end position="30"/>
    </location>
</feature>
<name>A0A1H1HM37_9ACTN</name>
<feature type="region of interest" description="Disordered" evidence="1">
    <location>
        <begin position="284"/>
        <end position="383"/>
    </location>
</feature>
<dbReference type="STRING" id="47312.SAMN04489765_4354"/>
<accession>A0A1H1HM37</accession>
<evidence type="ECO:0000313" key="4">
    <source>
        <dbReference type="Proteomes" id="UP000183053"/>
    </source>
</evidence>
<dbReference type="Proteomes" id="UP000183053">
    <property type="component" value="Unassembled WGS sequence"/>
</dbReference>